<keyword evidence="4 6" id="KW-0670">Pyruvate</keyword>
<dbReference type="GO" id="GO:0009083">
    <property type="term" value="P:branched-chain amino acid catabolic process"/>
    <property type="evidence" value="ECO:0007669"/>
    <property type="project" value="TreeGrafter"/>
</dbReference>
<evidence type="ECO:0000259" key="5">
    <source>
        <dbReference type="Pfam" id="PF00676"/>
    </source>
</evidence>
<feature type="domain" description="Dehydrogenase E1 component" evidence="5">
    <location>
        <begin position="55"/>
        <end position="337"/>
    </location>
</feature>
<name>A0A8J7M8G7_9RHOB</name>
<dbReference type="Pfam" id="PF00676">
    <property type="entry name" value="E1_dh"/>
    <property type="match status" value="1"/>
</dbReference>
<protein>
    <recommendedName>
        <fullName evidence="4">Pyruvate dehydrogenase E1 component subunit alpha</fullName>
        <ecNumber evidence="4">1.2.4.1</ecNumber>
    </recommendedName>
</protein>
<dbReference type="InterPro" id="IPR017596">
    <property type="entry name" value="PdhA/BkdA"/>
</dbReference>
<comment type="catalytic activity">
    <reaction evidence="4">
        <text>N(6)-[(R)-lipoyl]-L-lysyl-[protein] + pyruvate + H(+) = N(6)-[(R)-S(8)-acetyldihydrolipoyl]-L-lysyl-[protein] + CO2</text>
        <dbReference type="Rhea" id="RHEA:19189"/>
        <dbReference type="Rhea" id="RHEA-COMP:10474"/>
        <dbReference type="Rhea" id="RHEA-COMP:10478"/>
        <dbReference type="ChEBI" id="CHEBI:15361"/>
        <dbReference type="ChEBI" id="CHEBI:15378"/>
        <dbReference type="ChEBI" id="CHEBI:16526"/>
        <dbReference type="ChEBI" id="CHEBI:83099"/>
        <dbReference type="ChEBI" id="CHEBI:83111"/>
        <dbReference type="EC" id="1.2.4.1"/>
    </reaction>
</comment>
<dbReference type="PANTHER" id="PTHR43380:SF1">
    <property type="entry name" value="2-OXOISOVALERATE DEHYDROGENASE SUBUNIT ALPHA, MITOCHONDRIAL"/>
    <property type="match status" value="1"/>
</dbReference>
<accession>A0A8J7M8G7</accession>
<proteinExistence type="predicted"/>
<reference evidence="6" key="1">
    <citation type="submission" date="2020-12" db="EMBL/GenBank/DDBJ databases">
        <title>Bacterial taxonomy.</title>
        <authorList>
            <person name="Pan X."/>
        </authorList>
    </citation>
    <scope>NUCLEOTIDE SEQUENCE</scope>
    <source>
        <strain evidence="6">M0105</strain>
    </source>
</reference>
<keyword evidence="3 4" id="KW-0786">Thiamine pyrophosphate</keyword>
<dbReference type="PANTHER" id="PTHR43380">
    <property type="entry name" value="2-OXOISOVALERATE DEHYDROGENASE SUBUNIT ALPHA, MITOCHONDRIAL"/>
    <property type="match status" value="1"/>
</dbReference>
<dbReference type="InterPro" id="IPR001017">
    <property type="entry name" value="DH_E1"/>
</dbReference>
<sequence>MTEPHSSGERDQMTILLAEPDPAFEPFRLLDRDGSLRDEAAVEPDIAMVEEMHEAMLRARRVDERLLSLQRRGDLGTFAPVKGQEAAQIGSISCIGDEDWFVPSFREMAAALWRGQSLVDLLVATAGWNEGLATRQDARNLPPAIPVASQLPHAVGIAHAGRLRGEESVVLTYFGDGATSEGDFHEALNFASVLNAPVVFFCQNNGWAISTPRARQTGSRTLCQKAHAYGISAAQVDGNDLLAVRAVTREAVRRAREEGRPSMIEALTYRMEVHTTADDPTRYRDDDEVEKWRARDPINRVQALLKARDQIDDEMIAALESQIEDEINKAWDDAKEQIRELEDGVPDAIFDHVFREPTAELDRQRDLFAKLERRDDG</sequence>
<comment type="subunit">
    <text evidence="4">Heterodimer of an alpha and a beta chain.</text>
</comment>
<evidence type="ECO:0000256" key="4">
    <source>
        <dbReference type="RuleBase" id="RU366007"/>
    </source>
</evidence>
<dbReference type="InterPro" id="IPR029061">
    <property type="entry name" value="THDP-binding"/>
</dbReference>
<dbReference type="AlphaFoldDB" id="A0A8J7M8G7"/>
<evidence type="ECO:0000313" key="6">
    <source>
        <dbReference type="EMBL" id="MBK0400150.1"/>
    </source>
</evidence>
<evidence type="ECO:0000256" key="3">
    <source>
        <dbReference type="ARBA" id="ARBA00023052"/>
    </source>
</evidence>
<comment type="cofactor">
    <cofactor evidence="1 4">
        <name>thiamine diphosphate</name>
        <dbReference type="ChEBI" id="CHEBI:58937"/>
    </cofactor>
</comment>
<dbReference type="EC" id="1.2.4.1" evidence="4"/>
<keyword evidence="2 4" id="KW-0560">Oxidoreductase</keyword>
<comment type="function">
    <text evidence="4">The pyruvate dehydrogenase complex catalyzes the overall conversion of pyruvate to acetyl-CoA and CO(2). It contains multiple copies of three enzymatic components: pyruvate dehydrogenase (E1), dihydrolipoamide acetyltransferase (E2) and lipoamide dehydrogenase (E3).</text>
</comment>
<evidence type="ECO:0000256" key="1">
    <source>
        <dbReference type="ARBA" id="ARBA00001964"/>
    </source>
</evidence>
<evidence type="ECO:0000256" key="2">
    <source>
        <dbReference type="ARBA" id="ARBA00023002"/>
    </source>
</evidence>
<dbReference type="Gene3D" id="3.40.50.970">
    <property type="match status" value="1"/>
</dbReference>
<dbReference type="EMBL" id="JAEHHL010000007">
    <property type="protein sequence ID" value="MBK0400150.1"/>
    <property type="molecule type" value="Genomic_DNA"/>
</dbReference>
<dbReference type="CDD" id="cd02000">
    <property type="entry name" value="TPP_E1_PDC_ADC_BCADC"/>
    <property type="match status" value="1"/>
</dbReference>
<dbReference type="NCBIfam" id="TIGR03181">
    <property type="entry name" value="PDH_E1_alph_x"/>
    <property type="match status" value="1"/>
</dbReference>
<dbReference type="GO" id="GO:0004739">
    <property type="term" value="F:pyruvate dehydrogenase (acetyl-transferring) activity"/>
    <property type="evidence" value="ECO:0007669"/>
    <property type="project" value="UniProtKB-UniRule"/>
</dbReference>
<gene>
    <name evidence="6" type="primary">pdhA</name>
    <name evidence="6" type="ORF">H0I76_13205</name>
</gene>
<comment type="caution">
    <text evidence="6">The sequence shown here is derived from an EMBL/GenBank/DDBJ whole genome shotgun (WGS) entry which is preliminary data.</text>
</comment>
<keyword evidence="7" id="KW-1185">Reference proteome</keyword>
<dbReference type="SUPFAM" id="SSF52518">
    <property type="entry name" value="Thiamin diphosphate-binding fold (THDP-binding)"/>
    <property type="match status" value="1"/>
</dbReference>
<dbReference type="InterPro" id="IPR050771">
    <property type="entry name" value="Alpha-ketoacid_DH_E1_comp"/>
</dbReference>
<dbReference type="Proteomes" id="UP000655420">
    <property type="component" value="Unassembled WGS sequence"/>
</dbReference>
<organism evidence="6 7">
    <name type="scientific">Thermohalobaculum xanthum</name>
    <dbReference type="NCBI Taxonomy" id="2753746"/>
    <lineage>
        <taxon>Bacteria</taxon>
        <taxon>Pseudomonadati</taxon>
        <taxon>Pseudomonadota</taxon>
        <taxon>Alphaproteobacteria</taxon>
        <taxon>Rhodobacterales</taxon>
        <taxon>Paracoccaceae</taxon>
        <taxon>Thermohalobaculum</taxon>
    </lineage>
</organism>
<evidence type="ECO:0000313" key="7">
    <source>
        <dbReference type="Proteomes" id="UP000655420"/>
    </source>
</evidence>
<dbReference type="RefSeq" id="WP_200610538.1">
    <property type="nucleotide sequence ID" value="NZ_JAEHHL010000007.1"/>
</dbReference>